<evidence type="ECO:0000313" key="2">
    <source>
        <dbReference type="Proteomes" id="UP001165060"/>
    </source>
</evidence>
<comment type="caution">
    <text evidence="1">The sequence shown here is derived from an EMBL/GenBank/DDBJ whole genome shotgun (WGS) entry which is preliminary data.</text>
</comment>
<feature type="non-terminal residue" evidence="1">
    <location>
        <position position="1"/>
    </location>
</feature>
<reference evidence="1 2" key="1">
    <citation type="journal article" date="2023" name="Commun. Biol.">
        <title>Genome analysis of Parmales, the sister group of diatoms, reveals the evolutionary specialization of diatoms from phago-mixotrophs to photoautotrophs.</title>
        <authorList>
            <person name="Ban H."/>
            <person name="Sato S."/>
            <person name="Yoshikawa S."/>
            <person name="Yamada K."/>
            <person name="Nakamura Y."/>
            <person name="Ichinomiya M."/>
            <person name="Sato N."/>
            <person name="Blanc-Mathieu R."/>
            <person name="Endo H."/>
            <person name="Kuwata A."/>
            <person name="Ogata H."/>
        </authorList>
    </citation>
    <scope>NUCLEOTIDE SEQUENCE [LARGE SCALE GENOMIC DNA]</scope>
</reference>
<sequence length="43" mass="4861">IYIVFSNEQDLAHASDAMGRKTFEGAPVNCQQMTEAQMRMALR</sequence>
<evidence type="ECO:0000313" key="1">
    <source>
        <dbReference type="EMBL" id="GMI30790.1"/>
    </source>
</evidence>
<protein>
    <submittedName>
        <fullName evidence="1">Uncharacterized protein</fullName>
    </submittedName>
</protein>
<name>A0ABQ6MRL1_9STRA</name>
<dbReference type="Proteomes" id="UP001165060">
    <property type="component" value="Unassembled WGS sequence"/>
</dbReference>
<dbReference type="EMBL" id="BRYB01003120">
    <property type="protein sequence ID" value="GMI30790.1"/>
    <property type="molecule type" value="Genomic_DNA"/>
</dbReference>
<proteinExistence type="predicted"/>
<gene>
    <name evidence="1" type="ORF">TeGR_g11623</name>
</gene>
<keyword evidence="2" id="KW-1185">Reference proteome</keyword>
<organism evidence="1 2">
    <name type="scientific">Tetraparma gracilis</name>
    <dbReference type="NCBI Taxonomy" id="2962635"/>
    <lineage>
        <taxon>Eukaryota</taxon>
        <taxon>Sar</taxon>
        <taxon>Stramenopiles</taxon>
        <taxon>Ochrophyta</taxon>
        <taxon>Bolidophyceae</taxon>
        <taxon>Parmales</taxon>
        <taxon>Triparmaceae</taxon>
        <taxon>Tetraparma</taxon>
    </lineage>
</organism>
<accession>A0ABQ6MRL1</accession>